<dbReference type="EMBL" id="CAJVQA010011436">
    <property type="protein sequence ID" value="CAG8707194.1"/>
    <property type="molecule type" value="Genomic_DNA"/>
</dbReference>
<dbReference type="AlphaFoldDB" id="A0A9N9HV01"/>
<sequence>MDNTKKTLQQSIKSRLDQLLMEMLKIICKGKALLETEVKKKLIERLAMKMIDKVKEKDVKYSNKVFEENSSDNNVESCE</sequence>
<comment type="caution">
    <text evidence="1">The sequence shown here is derived from an EMBL/GenBank/DDBJ whole genome shotgun (WGS) entry which is preliminary data.</text>
</comment>
<dbReference type="OrthoDB" id="2445951at2759"/>
<gene>
    <name evidence="1" type="ORF">CPELLU_LOCUS12138</name>
</gene>
<name>A0A9N9HV01_9GLOM</name>
<organism evidence="1 2">
    <name type="scientific">Cetraspora pellucida</name>
    <dbReference type="NCBI Taxonomy" id="1433469"/>
    <lineage>
        <taxon>Eukaryota</taxon>
        <taxon>Fungi</taxon>
        <taxon>Fungi incertae sedis</taxon>
        <taxon>Mucoromycota</taxon>
        <taxon>Glomeromycotina</taxon>
        <taxon>Glomeromycetes</taxon>
        <taxon>Diversisporales</taxon>
        <taxon>Gigasporaceae</taxon>
        <taxon>Cetraspora</taxon>
    </lineage>
</organism>
<keyword evidence="2" id="KW-1185">Reference proteome</keyword>
<reference evidence="1" key="1">
    <citation type="submission" date="2021-06" db="EMBL/GenBank/DDBJ databases">
        <authorList>
            <person name="Kallberg Y."/>
            <person name="Tangrot J."/>
            <person name="Rosling A."/>
        </authorList>
    </citation>
    <scope>NUCLEOTIDE SEQUENCE</scope>
    <source>
        <strain evidence="1">FL966</strain>
    </source>
</reference>
<evidence type="ECO:0000313" key="2">
    <source>
        <dbReference type="Proteomes" id="UP000789759"/>
    </source>
</evidence>
<protein>
    <submittedName>
        <fullName evidence="1">16059_t:CDS:1</fullName>
    </submittedName>
</protein>
<dbReference type="Proteomes" id="UP000789759">
    <property type="component" value="Unassembled WGS sequence"/>
</dbReference>
<evidence type="ECO:0000313" key="1">
    <source>
        <dbReference type="EMBL" id="CAG8707194.1"/>
    </source>
</evidence>
<proteinExistence type="predicted"/>
<accession>A0A9N9HV01</accession>